<proteinExistence type="inferred from homology"/>
<dbReference type="InterPro" id="IPR029052">
    <property type="entry name" value="Metallo-depent_PP-like"/>
</dbReference>
<reference evidence="3 4" key="1">
    <citation type="submission" date="2018-11" db="EMBL/GenBank/DDBJ databases">
        <title>Genomic Encyclopedia of Type Strains, Phase IV (KMG-IV): sequencing the most valuable type-strain genomes for metagenomic binning, comparative biology and taxonomic classification.</title>
        <authorList>
            <person name="Goeker M."/>
        </authorList>
    </citation>
    <scope>NUCLEOTIDE SEQUENCE [LARGE SCALE GENOMIC DNA]</scope>
    <source>
        <strain evidence="3 4">DSM 26537</strain>
    </source>
</reference>
<dbReference type="PANTHER" id="PTHR33393:SF13">
    <property type="entry name" value="PGA BIOSYNTHESIS PROTEIN CAPA"/>
    <property type="match status" value="1"/>
</dbReference>
<dbReference type="Proteomes" id="UP000273083">
    <property type="component" value="Unassembled WGS sequence"/>
</dbReference>
<dbReference type="InterPro" id="IPR052169">
    <property type="entry name" value="CW_Biosynth-Accessory"/>
</dbReference>
<sequence length="379" mass="43590">MKGISILIGGDLVPTRLNYKLFIRGDLNNLVGRKLKKVIRKSDFRIFNLNVPFTDRDTPILKHGNHYRAIRSTIHGIKAMNPSLVTLANDHIMDHGKQGLFSTFRILQCNNIHYAGAGKNKKEASKPYIIELEGIRAGIYSCTGEKSILETDVLAGVNSFDPLESLDHIKGLKRLCDYVIVIYYAGKEQYPYPTPNLQKICRKMVDKGADFIICQQSHCAGCMEQYKEGTICYGQGDFIYSGSNHRGAKSGLLVELKLEKEHAKINYIPIIKYRNIVRLANKKDWSMILEPFWERSMLIKQPGFIEKEYQELANEKLKTYMKVLHGGNYLYQFINKILRDKLSMNYSKKQLLEIEHYIESGTHLELLLNGIKSRFGRRY</sequence>
<organism evidence="3 4">
    <name type="scientific">Mobilisporobacter senegalensis</name>
    <dbReference type="NCBI Taxonomy" id="1329262"/>
    <lineage>
        <taxon>Bacteria</taxon>
        <taxon>Bacillati</taxon>
        <taxon>Bacillota</taxon>
        <taxon>Clostridia</taxon>
        <taxon>Lachnospirales</taxon>
        <taxon>Lachnospiraceae</taxon>
        <taxon>Mobilisporobacter</taxon>
    </lineage>
</organism>
<gene>
    <name evidence="3" type="ORF">EDD66_10665</name>
</gene>
<dbReference type="InterPro" id="IPR019079">
    <property type="entry name" value="Capsule_synth_CapA"/>
</dbReference>
<protein>
    <submittedName>
        <fullName evidence="3">Poly-gamma-glutamate synthesis protein (Capsule biosynthesis protein)</fullName>
    </submittedName>
</protein>
<dbReference type="RefSeq" id="WP_170164330.1">
    <property type="nucleotide sequence ID" value="NZ_RJVG01000006.1"/>
</dbReference>
<dbReference type="Gene3D" id="3.60.21.10">
    <property type="match status" value="1"/>
</dbReference>
<evidence type="ECO:0000259" key="2">
    <source>
        <dbReference type="SMART" id="SM00854"/>
    </source>
</evidence>
<keyword evidence="4" id="KW-1185">Reference proteome</keyword>
<dbReference type="SMART" id="SM00854">
    <property type="entry name" value="PGA_cap"/>
    <property type="match status" value="1"/>
</dbReference>
<dbReference type="SUPFAM" id="SSF56300">
    <property type="entry name" value="Metallo-dependent phosphatases"/>
    <property type="match status" value="1"/>
</dbReference>
<name>A0A3N1XKY3_9FIRM</name>
<comment type="caution">
    <text evidence="3">The sequence shown here is derived from an EMBL/GenBank/DDBJ whole genome shotgun (WGS) entry which is preliminary data.</text>
</comment>
<evidence type="ECO:0000313" key="3">
    <source>
        <dbReference type="EMBL" id="ROR27370.1"/>
    </source>
</evidence>
<dbReference type="AlphaFoldDB" id="A0A3N1XKY3"/>
<evidence type="ECO:0000256" key="1">
    <source>
        <dbReference type="ARBA" id="ARBA00005662"/>
    </source>
</evidence>
<accession>A0A3N1XKY3</accession>
<evidence type="ECO:0000313" key="4">
    <source>
        <dbReference type="Proteomes" id="UP000273083"/>
    </source>
</evidence>
<dbReference type="Pfam" id="PF09587">
    <property type="entry name" value="PGA_cap"/>
    <property type="match status" value="1"/>
</dbReference>
<dbReference type="PANTHER" id="PTHR33393">
    <property type="entry name" value="POLYGLUTAMINE SYNTHESIS ACCESSORY PROTEIN RV0574C-RELATED"/>
    <property type="match status" value="1"/>
</dbReference>
<dbReference type="EMBL" id="RJVG01000006">
    <property type="protein sequence ID" value="ROR27370.1"/>
    <property type="molecule type" value="Genomic_DNA"/>
</dbReference>
<feature type="domain" description="Capsule synthesis protein CapA" evidence="2">
    <location>
        <begin position="5"/>
        <end position="242"/>
    </location>
</feature>
<dbReference type="CDD" id="cd07381">
    <property type="entry name" value="MPP_CapA"/>
    <property type="match status" value="1"/>
</dbReference>
<comment type="similarity">
    <text evidence="1">Belongs to the CapA family.</text>
</comment>